<feature type="region of interest" description="Disordered" evidence="1">
    <location>
        <begin position="1"/>
        <end position="86"/>
    </location>
</feature>
<reference evidence="2 3" key="1">
    <citation type="submission" date="2017-11" db="EMBL/GenBank/DDBJ databases">
        <title>De novo assembly and phasing of dikaryotic genomes from two isolates of Puccinia coronata f. sp. avenae, the causal agent of oat crown rust.</title>
        <authorList>
            <person name="Miller M.E."/>
            <person name="Zhang Y."/>
            <person name="Omidvar V."/>
            <person name="Sperschneider J."/>
            <person name="Schwessinger B."/>
            <person name="Raley C."/>
            <person name="Palmer J.M."/>
            <person name="Garnica D."/>
            <person name="Upadhyaya N."/>
            <person name="Rathjen J."/>
            <person name="Taylor J.M."/>
            <person name="Park R.F."/>
            <person name="Dodds P.N."/>
            <person name="Hirsch C.D."/>
            <person name="Kianian S.F."/>
            <person name="Figueroa M."/>
        </authorList>
    </citation>
    <scope>NUCLEOTIDE SEQUENCE [LARGE SCALE GENOMIC DNA]</scope>
    <source>
        <strain evidence="2">12SD80</strain>
    </source>
</reference>
<feature type="compositionally biased region" description="Basic and acidic residues" evidence="1">
    <location>
        <begin position="9"/>
        <end position="24"/>
    </location>
</feature>
<evidence type="ECO:0000313" key="3">
    <source>
        <dbReference type="Proteomes" id="UP000235392"/>
    </source>
</evidence>
<evidence type="ECO:0000313" key="2">
    <source>
        <dbReference type="EMBL" id="PLW50540.1"/>
    </source>
</evidence>
<protein>
    <submittedName>
        <fullName evidence="2">Uncharacterized protein</fullName>
    </submittedName>
</protein>
<gene>
    <name evidence="2" type="ORF">PCASD_01450</name>
</gene>
<dbReference type="Proteomes" id="UP000235392">
    <property type="component" value="Unassembled WGS sequence"/>
</dbReference>
<comment type="caution">
    <text evidence="2">The sequence shown here is derived from an EMBL/GenBank/DDBJ whole genome shotgun (WGS) entry which is preliminary data.</text>
</comment>
<accession>A0A2N5VKP6</accession>
<dbReference type="AlphaFoldDB" id="A0A2N5VKP6"/>
<feature type="compositionally biased region" description="Polar residues" evidence="1">
    <location>
        <begin position="39"/>
        <end position="64"/>
    </location>
</feature>
<evidence type="ECO:0000256" key="1">
    <source>
        <dbReference type="SAM" id="MobiDB-lite"/>
    </source>
</evidence>
<dbReference type="EMBL" id="PGCI01000010">
    <property type="protein sequence ID" value="PLW50540.1"/>
    <property type="molecule type" value="Genomic_DNA"/>
</dbReference>
<sequence>MTNAKASKTQKEKEAEAAILDQKRQATINMLEQKKRQNTRLTQNSNPEPTQQGGSGIQDASGQTSKEEPPLLDIIGNLGDIQGKNL</sequence>
<proteinExistence type="predicted"/>
<name>A0A2N5VKP6_9BASI</name>
<organism evidence="2 3">
    <name type="scientific">Puccinia coronata f. sp. avenae</name>
    <dbReference type="NCBI Taxonomy" id="200324"/>
    <lineage>
        <taxon>Eukaryota</taxon>
        <taxon>Fungi</taxon>
        <taxon>Dikarya</taxon>
        <taxon>Basidiomycota</taxon>
        <taxon>Pucciniomycotina</taxon>
        <taxon>Pucciniomycetes</taxon>
        <taxon>Pucciniales</taxon>
        <taxon>Pucciniaceae</taxon>
        <taxon>Puccinia</taxon>
    </lineage>
</organism>